<evidence type="ECO:0000256" key="4">
    <source>
        <dbReference type="ARBA" id="ARBA00022833"/>
    </source>
</evidence>
<comment type="catalytic activity">
    <reaction evidence="7">
        <text>hydrogencarbonate + H(+) = CO2 + H2O</text>
        <dbReference type="Rhea" id="RHEA:10748"/>
        <dbReference type="ChEBI" id="CHEBI:15377"/>
        <dbReference type="ChEBI" id="CHEBI:15378"/>
        <dbReference type="ChEBI" id="CHEBI:16526"/>
        <dbReference type="ChEBI" id="CHEBI:17544"/>
        <dbReference type="EC" id="4.2.1.1"/>
    </reaction>
</comment>
<evidence type="ECO:0000313" key="11">
    <source>
        <dbReference type="EMBL" id="KAK3770021.1"/>
    </source>
</evidence>
<evidence type="ECO:0000256" key="7">
    <source>
        <dbReference type="ARBA" id="ARBA00048348"/>
    </source>
</evidence>
<dbReference type="GO" id="GO:0008270">
    <property type="term" value="F:zinc ion binding"/>
    <property type="evidence" value="ECO:0007669"/>
    <property type="project" value="InterPro"/>
</dbReference>
<evidence type="ECO:0000256" key="9">
    <source>
        <dbReference type="SAM" id="Phobius"/>
    </source>
</evidence>
<dbReference type="AlphaFoldDB" id="A0AAE0ZJQ4"/>
<evidence type="ECO:0000259" key="10">
    <source>
        <dbReference type="PROSITE" id="PS51144"/>
    </source>
</evidence>
<dbReference type="PROSITE" id="PS51144">
    <property type="entry name" value="ALPHA_CA_2"/>
    <property type="match status" value="1"/>
</dbReference>
<reference evidence="11" key="1">
    <citation type="journal article" date="2023" name="G3 (Bethesda)">
        <title>A reference genome for the long-term kleptoplast-retaining sea slug Elysia crispata morphotype clarki.</title>
        <authorList>
            <person name="Eastman K.E."/>
            <person name="Pendleton A.L."/>
            <person name="Shaikh M.A."/>
            <person name="Suttiyut T."/>
            <person name="Ogas R."/>
            <person name="Tomko P."/>
            <person name="Gavelis G."/>
            <person name="Widhalm J.R."/>
            <person name="Wisecaver J.H."/>
        </authorList>
    </citation>
    <scope>NUCLEOTIDE SEQUENCE</scope>
    <source>
        <strain evidence="11">ECLA1</strain>
    </source>
</reference>
<proteinExistence type="inferred from homology"/>
<keyword evidence="3" id="KW-0479">Metal-binding</keyword>
<evidence type="ECO:0000256" key="1">
    <source>
        <dbReference type="ARBA" id="ARBA00010718"/>
    </source>
</evidence>
<dbReference type="PANTHER" id="PTHR18952:SF265">
    <property type="entry name" value="CARBONIC ANHYDRASE"/>
    <property type="match status" value="1"/>
</dbReference>
<dbReference type="Pfam" id="PF00194">
    <property type="entry name" value="Carb_anhydrase"/>
    <property type="match status" value="1"/>
</dbReference>
<feature type="region of interest" description="Disordered" evidence="8">
    <location>
        <begin position="345"/>
        <end position="364"/>
    </location>
</feature>
<evidence type="ECO:0000256" key="6">
    <source>
        <dbReference type="ARBA" id="ARBA00023239"/>
    </source>
</evidence>
<organism evidence="11 12">
    <name type="scientific">Elysia crispata</name>
    <name type="common">lettuce slug</name>
    <dbReference type="NCBI Taxonomy" id="231223"/>
    <lineage>
        <taxon>Eukaryota</taxon>
        <taxon>Metazoa</taxon>
        <taxon>Spiralia</taxon>
        <taxon>Lophotrochozoa</taxon>
        <taxon>Mollusca</taxon>
        <taxon>Gastropoda</taxon>
        <taxon>Heterobranchia</taxon>
        <taxon>Euthyneura</taxon>
        <taxon>Panpulmonata</taxon>
        <taxon>Sacoglossa</taxon>
        <taxon>Placobranchoidea</taxon>
        <taxon>Plakobranchidae</taxon>
        <taxon>Elysia</taxon>
    </lineage>
</organism>
<dbReference type="EMBL" id="JAWDGP010003869">
    <property type="protein sequence ID" value="KAK3770021.1"/>
    <property type="molecule type" value="Genomic_DNA"/>
</dbReference>
<feature type="transmembrane region" description="Helical" evidence="9">
    <location>
        <begin position="430"/>
        <end position="448"/>
    </location>
</feature>
<sequence>MESKLYIYAAIVLVLSPVVISAKWGYSGKMGPAGWADQFKKCAGKKQSPIDIRAEETMYNPDLKDFAIWYDPPMPNSNFTVKNNGHTLQVDLEGDFYVSNGGLRHLYKAAQFHFHWGGKAQHGSEHLMEGKASPLEMHLVTYNSDTYESIGLAAPQPDGLAVLGTMFEISKEDNPVYASIIKAIQYIRDPHKKLRIRLPEDSVSIRNILPLDISRYFRYQGSLTTPHCHESVTWTVFQQKQTISEAQLKQFRTLLQTGHHHHGAAEERVITVEQARQVIAAEPSRHRRAAGWRHAHLSQRQRDVMVELGIKGNHKEEQVYLEEADLALREQQMFAEMGMFADQPAADPSPVDKPEVKEHHKEAEEPKMDVAVERQVIIDNYRPVQPLHDRVVYRSFKLGETPVGTARSDQQRVSYTTLDEEDPVCAAPGAWASALLLLASLLVAVLLVL</sequence>
<feature type="compositionally biased region" description="Basic and acidic residues" evidence="8">
    <location>
        <begin position="350"/>
        <end position="364"/>
    </location>
</feature>
<keyword evidence="12" id="KW-1185">Reference proteome</keyword>
<dbReference type="InterPro" id="IPR023561">
    <property type="entry name" value="Carbonic_anhydrase_a-class"/>
</dbReference>
<dbReference type="PANTHER" id="PTHR18952">
    <property type="entry name" value="CARBONIC ANHYDRASE"/>
    <property type="match status" value="1"/>
</dbReference>
<dbReference type="CDD" id="cd00326">
    <property type="entry name" value="alpha_CA"/>
    <property type="match status" value="1"/>
</dbReference>
<keyword evidence="4" id="KW-0862">Zinc</keyword>
<accession>A0AAE0ZJQ4</accession>
<gene>
    <name evidence="11" type="ORF">RRG08_043183</name>
</gene>
<comment type="caution">
    <text evidence="11">The sequence shown here is derived from an EMBL/GenBank/DDBJ whole genome shotgun (WGS) entry which is preliminary data.</text>
</comment>
<evidence type="ECO:0000313" key="12">
    <source>
        <dbReference type="Proteomes" id="UP001283361"/>
    </source>
</evidence>
<keyword evidence="9" id="KW-1133">Transmembrane helix</keyword>
<feature type="domain" description="Alpha-carbonic anhydrase" evidence="10">
    <location>
        <begin position="22"/>
        <end position="293"/>
    </location>
</feature>
<name>A0AAE0ZJQ4_9GAST</name>
<dbReference type="FunFam" id="3.10.200.10:FF:000003">
    <property type="entry name" value="Carbonic anhydrase 12"/>
    <property type="match status" value="1"/>
</dbReference>
<evidence type="ECO:0000256" key="2">
    <source>
        <dbReference type="ARBA" id="ARBA00012925"/>
    </source>
</evidence>
<keyword evidence="9" id="KW-0812">Transmembrane</keyword>
<comment type="similarity">
    <text evidence="1">Belongs to the alpha-carbonic anhydrase family.</text>
</comment>
<dbReference type="SMART" id="SM01057">
    <property type="entry name" value="Carb_anhydrase"/>
    <property type="match status" value="1"/>
</dbReference>
<protein>
    <recommendedName>
        <fullName evidence="2">carbonic anhydrase</fullName>
        <ecNumber evidence="2">4.2.1.1</ecNumber>
    </recommendedName>
</protein>
<evidence type="ECO:0000256" key="5">
    <source>
        <dbReference type="ARBA" id="ARBA00023180"/>
    </source>
</evidence>
<dbReference type="Proteomes" id="UP001283361">
    <property type="component" value="Unassembled WGS sequence"/>
</dbReference>
<keyword evidence="6" id="KW-0456">Lyase</keyword>
<keyword evidence="5" id="KW-0325">Glycoprotein</keyword>
<dbReference type="Gene3D" id="3.10.200.10">
    <property type="entry name" value="Alpha carbonic anhydrase"/>
    <property type="match status" value="1"/>
</dbReference>
<evidence type="ECO:0000256" key="3">
    <source>
        <dbReference type="ARBA" id="ARBA00022723"/>
    </source>
</evidence>
<dbReference type="GO" id="GO:0004089">
    <property type="term" value="F:carbonate dehydratase activity"/>
    <property type="evidence" value="ECO:0007669"/>
    <property type="project" value="UniProtKB-EC"/>
</dbReference>
<dbReference type="InterPro" id="IPR001148">
    <property type="entry name" value="CA_dom"/>
</dbReference>
<dbReference type="EC" id="4.2.1.1" evidence="2"/>
<dbReference type="SUPFAM" id="SSF51069">
    <property type="entry name" value="Carbonic anhydrase"/>
    <property type="match status" value="1"/>
</dbReference>
<evidence type="ECO:0000256" key="8">
    <source>
        <dbReference type="SAM" id="MobiDB-lite"/>
    </source>
</evidence>
<keyword evidence="9" id="KW-0472">Membrane</keyword>
<dbReference type="InterPro" id="IPR036398">
    <property type="entry name" value="CA_dom_sf"/>
</dbReference>